<comment type="caution">
    <text evidence="1">The sequence shown here is derived from an EMBL/GenBank/DDBJ whole genome shotgun (WGS) entry which is preliminary data.</text>
</comment>
<protein>
    <submittedName>
        <fullName evidence="1">Uncharacterized protein</fullName>
    </submittedName>
</protein>
<accession>A0AAE2ZZC9</accession>
<evidence type="ECO:0000313" key="2">
    <source>
        <dbReference type="Proteomes" id="UP001197795"/>
    </source>
</evidence>
<dbReference type="EMBL" id="JAJEPV010000028">
    <property type="protein sequence ID" value="MCC2120252.1"/>
    <property type="molecule type" value="Genomic_DNA"/>
</dbReference>
<dbReference type="AlphaFoldDB" id="A0AAE2ZZC9"/>
<sequence length="97" mass="11322">MKPRSPQSMQLYKMLLSRGYPESFCDLVTKNLNTDFTASRMIGYLCHYSDLPPEEIADEMLAILSDRNRIMQKKELESNNAEWNRILMQGLDTEDET</sequence>
<organism evidence="1 2">
    <name type="scientific">Waltera acetigignens</name>
    <dbReference type="NCBI Taxonomy" id="2981769"/>
    <lineage>
        <taxon>Bacteria</taxon>
        <taxon>Bacillati</taxon>
        <taxon>Bacillota</taxon>
        <taxon>Clostridia</taxon>
        <taxon>Lachnospirales</taxon>
        <taxon>Lachnospiraceae</taxon>
        <taxon>Waltera</taxon>
    </lineage>
</organism>
<evidence type="ECO:0000313" key="1">
    <source>
        <dbReference type="EMBL" id="MCC2120252.1"/>
    </source>
</evidence>
<reference evidence="1 2" key="1">
    <citation type="submission" date="2021-10" db="EMBL/GenBank/DDBJ databases">
        <title>Anaerobic single-cell dispensing facilitates the cultivation of human gut bacteria.</title>
        <authorList>
            <person name="Afrizal A."/>
        </authorList>
    </citation>
    <scope>NUCLEOTIDE SEQUENCE [LARGE SCALE GENOMIC DNA]</scope>
    <source>
        <strain evidence="1 2">CLA-AA-H273</strain>
    </source>
</reference>
<dbReference type="RefSeq" id="WP_022312961.1">
    <property type="nucleotide sequence ID" value="NZ_JAJEPV010000028.1"/>
</dbReference>
<dbReference type="Proteomes" id="UP001197795">
    <property type="component" value="Unassembled WGS sequence"/>
</dbReference>
<name>A0AAE2ZZC9_9FIRM</name>
<gene>
    <name evidence="1" type="ORF">LKD75_11770</name>
</gene>
<keyword evidence="2" id="KW-1185">Reference proteome</keyword>
<proteinExistence type="predicted"/>